<dbReference type="Gene3D" id="1.20.120.50">
    <property type="entry name" value="Hemerythrin-like"/>
    <property type="match status" value="1"/>
</dbReference>
<comment type="similarity">
    <text evidence="1">Belongs to the TBCC family.</text>
</comment>
<dbReference type="Pfam" id="PF07986">
    <property type="entry name" value="TBCC"/>
    <property type="match status" value="1"/>
</dbReference>
<keyword evidence="3" id="KW-0479">Metal-binding</keyword>
<evidence type="ECO:0000256" key="4">
    <source>
        <dbReference type="ARBA" id="ARBA00023004"/>
    </source>
</evidence>
<comment type="similarity">
    <text evidence="2">Belongs to the hemerythrin family.</text>
</comment>
<dbReference type="PANTHER" id="PTHR31600:SF2">
    <property type="entry name" value="GAMETE ENRICHED GENE 10 PROTEIN-RELATED"/>
    <property type="match status" value="1"/>
</dbReference>
<proteinExistence type="inferred from homology"/>
<keyword evidence="4" id="KW-0408">Iron</keyword>
<dbReference type="Proteomes" id="UP001281761">
    <property type="component" value="Unassembled WGS sequence"/>
</dbReference>
<keyword evidence="6" id="KW-1133">Transmembrane helix</keyword>
<feature type="domain" description="C-CAP/cofactor C-like" evidence="7">
    <location>
        <begin position="1"/>
        <end position="114"/>
    </location>
</feature>
<dbReference type="PROSITE" id="PS51329">
    <property type="entry name" value="C_CAP_COFACTOR_C"/>
    <property type="match status" value="1"/>
</dbReference>
<dbReference type="Gene3D" id="2.160.20.70">
    <property type="match status" value="1"/>
</dbReference>
<feature type="transmembrane region" description="Helical" evidence="6">
    <location>
        <begin position="1410"/>
        <end position="1432"/>
    </location>
</feature>
<evidence type="ECO:0000256" key="5">
    <source>
        <dbReference type="SAM" id="MobiDB-lite"/>
    </source>
</evidence>
<feature type="transmembrane region" description="Helical" evidence="6">
    <location>
        <begin position="445"/>
        <end position="469"/>
    </location>
</feature>
<evidence type="ECO:0000256" key="2">
    <source>
        <dbReference type="ARBA" id="ARBA00010587"/>
    </source>
</evidence>
<evidence type="ECO:0000313" key="9">
    <source>
        <dbReference type="Proteomes" id="UP001281761"/>
    </source>
</evidence>
<feature type="region of interest" description="Disordered" evidence="5">
    <location>
        <begin position="1113"/>
        <end position="1146"/>
    </location>
</feature>
<feature type="transmembrane region" description="Helical" evidence="6">
    <location>
        <begin position="1177"/>
        <end position="1201"/>
    </location>
</feature>
<reference evidence="8 9" key="1">
    <citation type="journal article" date="2022" name="bioRxiv">
        <title>Genomics of Preaxostyla Flagellates Illuminates Evolutionary Transitions and the Path Towards Mitochondrial Loss.</title>
        <authorList>
            <person name="Novak L.V.F."/>
            <person name="Treitli S.C."/>
            <person name="Pyrih J."/>
            <person name="Halakuc P."/>
            <person name="Pipaliya S.V."/>
            <person name="Vacek V."/>
            <person name="Brzon O."/>
            <person name="Soukal P."/>
            <person name="Eme L."/>
            <person name="Dacks J.B."/>
            <person name="Karnkowska A."/>
            <person name="Elias M."/>
            <person name="Hampl V."/>
        </authorList>
    </citation>
    <scope>NUCLEOTIDE SEQUENCE [LARGE SCALE GENOMIC DNA]</scope>
    <source>
        <strain evidence="8">NAU3</strain>
        <tissue evidence="8">Gut</tissue>
    </source>
</reference>
<feature type="transmembrane region" description="Helical" evidence="6">
    <location>
        <begin position="235"/>
        <end position="259"/>
    </location>
</feature>
<feature type="transmembrane region" description="Helical" evidence="6">
    <location>
        <begin position="280"/>
        <end position="302"/>
    </location>
</feature>
<evidence type="ECO:0000256" key="6">
    <source>
        <dbReference type="SAM" id="Phobius"/>
    </source>
</evidence>
<evidence type="ECO:0000259" key="7">
    <source>
        <dbReference type="PROSITE" id="PS51329"/>
    </source>
</evidence>
<organism evidence="8 9">
    <name type="scientific">Blattamonas nauphoetae</name>
    <dbReference type="NCBI Taxonomy" id="2049346"/>
    <lineage>
        <taxon>Eukaryota</taxon>
        <taxon>Metamonada</taxon>
        <taxon>Preaxostyla</taxon>
        <taxon>Oxymonadida</taxon>
        <taxon>Blattamonas</taxon>
    </lineage>
</organism>
<dbReference type="EMBL" id="JARBJD010000001">
    <property type="protein sequence ID" value="KAK2964820.1"/>
    <property type="molecule type" value="Genomic_DNA"/>
</dbReference>
<dbReference type="PANTHER" id="PTHR31600">
    <property type="entry name" value="TINY MACROCYSTS PROTEIN B-RELATED"/>
    <property type="match status" value="1"/>
</dbReference>
<feature type="transmembrane region" description="Helical" evidence="6">
    <location>
        <begin position="1032"/>
        <end position="1057"/>
    </location>
</feature>
<gene>
    <name evidence="8" type="ORF">BLNAU_120</name>
</gene>
<dbReference type="InterPro" id="IPR012945">
    <property type="entry name" value="Tubulin-bd_cofactor_C_dom"/>
</dbReference>
<evidence type="ECO:0000256" key="1">
    <source>
        <dbReference type="ARBA" id="ARBA00008848"/>
    </source>
</evidence>
<name>A0ABQ9YMF6_9EUKA</name>
<protein>
    <submittedName>
        <fullName evidence="8">Tubulin binding cofactor C</fullName>
    </submittedName>
</protein>
<evidence type="ECO:0000256" key="3">
    <source>
        <dbReference type="ARBA" id="ARBA00022723"/>
    </source>
</evidence>
<keyword evidence="9" id="KW-1185">Reference proteome</keyword>
<comment type="caution">
    <text evidence="8">The sequence shown here is derived from an EMBL/GenBank/DDBJ whole genome shotgun (WGS) entry which is preliminary data.</text>
</comment>
<dbReference type="SUPFAM" id="SSF47188">
    <property type="entry name" value="Hemerythrin-like"/>
    <property type="match status" value="1"/>
</dbReference>
<feature type="compositionally biased region" description="Basic and acidic residues" evidence="5">
    <location>
        <begin position="1130"/>
        <end position="1140"/>
    </location>
</feature>
<dbReference type="InterPro" id="IPR052994">
    <property type="entry name" value="Tiny_macrocysts_regulators"/>
</dbReference>
<dbReference type="InterPro" id="IPR017901">
    <property type="entry name" value="C-CAP_CF_C-like"/>
</dbReference>
<feature type="transmembrane region" description="Helical" evidence="6">
    <location>
        <begin position="836"/>
        <end position="858"/>
    </location>
</feature>
<feature type="transmembrane region" description="Helical" evidence="6">
    <location>
        <begin position="388"/>
        <end position="406"/>
    </location>
</feature>
<dbReference type="Pfam" id="PF25474">
    <property type="entry name" value="TPR_TmcB"/>
    <property type="match status" value="1"/>
</dbReference>
<evidence type="ECO:0000313" key="8">
    <source>
        <dbReference type="EMBL" id="KAK2964820.1"/>
    </source>
</evidence>
<keyword evidence="6" id="KW-0472">Membrane</keyword>
<sequence length="1587" mass="181429">MEYLPENAENQLYIHPLNSPTPPQFSFSKLQNCKIIIPVALDTIHLRNLKNCIVAVAAVRGACFIDGCENCQIMCISEQLRIGHSNQCFIFSFARQPPTLEEDVRDIYYSSFSVWGEGLQMSLDRTNDKPIDLNLSKHEKAYNSTQVSMLGDDDEDDESSSVADIWKPLPDSAKSSLLPILKDEEMPILQGNNVCIGLPIQEIYQWPMGITKPFIMEVLDMMDFQFFTGTPAMSYALITVLSTVVLSSIFVFIALLFVFKNGDSQVPLFLVRLLRLVTNACVTWGYQPFITIIFMIVDCHWVDGVGYTDVHPEVLCWSGPQLAFNILALITLVAFIPFTQFIILFLYDFDCKHDILLSAYSGRYEFIEMLFKCVITAQSQWVSTYTHFRCVTCIAGFGFLMFYIMWMQPYHSLHSNVWASSQYVPTVASSVYAWISVFTEGSNDLVIAFFWTSFFFFCIFGTWVLALYARQIYLSRLAITYDFKIPVKSGLHFVGDEKPFYKQIERCEYRYIRGIVHENPKEHDSYFARALQQTAPATVSESEEQGNSTQNKDFKSVFMKHKTTLSYISQNRLETVPYIIPKLKHVSHIDQAVRFVWRPEVRRRKEYIAFADAIYKEGLIEFPRHPGLRIHYALFLRHYKKDWEGCMQQLHTAYKLGATIDNRWIIFFMDKVYEQENSGADLKSADVMSLFRYKNHLYQAELNHKEAKEKLTTILTMLENNDDDVGVISSLLDELIDNEKEAAFHYAALLQSHPFSIPVLTGFANLKMDIFREDQEAQLLLNKAMDVEMEMHRLNRRYRPTVKAKSSNRVGAKKFHVGLEDETANKRDSRFFILKYGMPFTVVLFLLLSIWLFFVGFMDVSNTKQSIVILQELSDASTMTVRLAALSKLYSMRELDTVPLTLDPAYYLSTTEVLEELEQVALDLHKLTITGVFDRNNKFITWRQFEVKTFTPLHAGGVLHSVFSTSKTLPNAVNHYTTQLYTLSQLDNKLSFDSKLDIVKQTLMTCPTTLSQAFLDCMATLCKGIESQNNTMTIVCIVIIILDVLVTVTVVSFIYFLLTRLNTSRNDALFFFLAIKNSVLAGFQQRLKGEDDDEEEKQDKMVWKMFVNKFNQSKVDGRPQSGRGHASSKKKSEDNRESHRSPKNPALQLSTKPIILPEFTKRRNKRVFTSAVPKSTIIIFVVLFSLLAIALALGAVVMMVIGVSGGKWPGRIAVSGQRQSGVYCLQMLSLLLLAPEQGNIPIETGLRTTKFWTGFEHLSPTRDDVLAVFEGFVGYLQELHDRSRFGVIASTVDDVIGSLDVHATLEISSLHSLMFDESHCFITQEYCKEHPNRMPTTDFANENGVFGVESLFMMMIQHSHTIIHYPVSSTDSIPNIYLTTAVNYDLSAGLHKMTDILVSEANNSMLVNTVLLIICVAIDGLLIVIVFVMIVFKMNSQLEHVQSKTQKIKELVPLDETMAIRWSKTFTLGDEKVDGTHRLVLDAAAQLLDHMIRDDEKQVLTSAGQVRDYLKTHTKEEAKLISTQKTGLTSKYVRKLKEYSVHFNDIMQRFENGFDVTEAMYVLFTHFIETHILEDNRMIIENRKITK</sequence>
<dbReference type="InterPro" id="IPR016098">
    <property type="entry name" value="CAP/MinC_C"/>
</dbReference>
<keyword evidence="6" id="KW-0812">Transmembrane</keyword>
<dbReference type="InterPro" id="IPR057352">
    <property type="entry name" value="TPR_TmcB/C"/>
</dbReference>
<feature type="transmembrane region" description="Helical" evidence="6">
    <location>
        <begin position="322"/>
        <end position="347"/>
    </location>
</feature>
<accession>A0ABQ9YMF6</accession>
<dbReference type="InterPro" id="IPR035938">
    <property type="entry name" value="Hemerythrin-like_sf"/>
</dbReference>